<evidence type="ECO:0000256" key="1">
    <source>
        <dbReference type="SAM" id="Phobius"/>
    </source>
</evidence>
<dbReference type="EMBL" id="LT594632">
    <property type="protein sequence ID" value="SCO93367.1"/>
    <property type="molecule type" value="Genomic_DNA"/>
</dbReference>
<keyword evidence="1" id="KW-0472">Membrane</keyword>
<accession>A0A1D3SN81</accession>
<dbReference type="RefSeq" id="XP_028862800.1">
    <property type="nucleotide sequence ID" value="XM_029006296.1"/>
</dbReference>
<sequence length="254" mass="29987">MNKYFSFTKVLSFSLLIWIYQYSYVKNISGKSWIRKTNLNKTINSRERRLLYGETDIDFQKRYTYLKEKAMKIVEEDEYIFGNRLNALMQKISLPENFKISYFDEKIPKSSNSFINKNNLESSYDSLINDSDTDTEYKSIEKLFQLKEYKTTEKNTSPLKKKIVRKVDSMNTTKVLKPLEIEYERSSKSIGAFKKKLQNLIKIYKPLILSITALLFFALLSWYFQVSTSALSPFIFITIPIFILSLVHVAYKLM</sequence>
<feature type="transmembrane region" description="Helical" evidence="1">
    <location>
        <begin position="230"/>
        <end position="251"/>
    </location>
</feature>
<evidence type="ECO:0000313" key="2">
    <source>
        <dbReference type="EMBL" id="SCO93367.1"/>
    </source>
</evidence>
<name>A0A1D3SN81_PLAMA</name>
<evidence type="ECO:0008006" key="4">
    <source>
        <dbReference type="Google" id="ProtNLM"/>
    </source>
</evidence>
<dbReference type="AlphaFoldDB" id="A0A1D3SN81"/>
<dbReference type="KEGG" id="pmal:PMUG01_11062000"/>
<dbReference type="VEuPathDB" id="PlasmoDB:PmUG01_11062000"/>
<feature type="transmembrane region" description="Helical" evidence="1">
    <location>
        <begin position="203"/>
        <end position="224"/>
    </location>
</feature>
<evidence type="ECO:0000313" key="3">
    <source>
        <dbReference type="Proteomes" id="UP000219813"/>
    </source>
</evidence>
<dbReference type="Proteomes" id="UP000219813">
    <property type="component" value="Chromosome 11"/>
</dbReference>
<reference evidence="2 3" key="1">
    <citation type="submission" date="2016-06" db="EMBL/GenBank/DDBJ databases">
        <authorList>
            <consortium name="Pathogen Informatics"/>
        </authorList>
    </citation>
    <scope>NUCLEOTIDE SEQUENCE [LARGE SCALE GENOMIC DNA]</scope>
</reference>
<gene>
    <name evidence="2" type="primary">PmUG01_11062000</name>
    <name evidence="2" type="ORF">PMUG01_11062000</name>
</gene>
<keyword evidence="3" id="KW-1185">Reference proteome</keyword>
<dbReference type="OrthoDB" id="383799at2759"/>
<dbReference type="GeneID" id="39870082"/>
<protein>
    <recommendedName>
        <fullName evidence="4">Pv-fam-d protein</fullName>
    </recommendedName>
</protein>
<keyword evidence="1" id="KW-1133">Transmembrane helix</keyword>
<proteinExistence type="predicted"/>
<organism evidence="2 3">
    <name type="scientific">Plasmodium malariae</name>
    <dbReference type="NCBI Taxonomy" id="5858"/>
    <lineage>
        <taxon>Eukaryota</taxon>
        <taxon>Sar</taxon>
        <taxon>Alveolata</taxon>
        <taxon>Apicomplexa</taxon>
        <taxon>Aconoidasida</taxon>
        <taxon>Haemosporida</taxon>
        <taxon>Plasmodiidae</taxon>
        <taxon>Plasmodium</taxon>
        <taxon>Plasmodium (Plasmodium)</taxon>
    </lineage>
</organism>
<keyword evidence="1" id="KW-0812">Transmembrane</keyword>